<comment type="caution">
    <text evidence="1">The sequence shown here is derived from an EMBL/GenBank/DDBJ whole genome shotgun (WGS) entry which is preliminary data.</text>
</comment>
<dbReference type="PANTHER" id="PTHR47331">
    <property type="entry name" value="PHD-TYPE DOMAIN-CONTAINING PROTEIN"/>
    <property type="match status" value="1"/>
</dbReference>
<keyword evidence="2" id="KW-1185">Reference proteome</keyword>
<evidence type="ECO:0000313" key="2">
    <source>
        <dbReference type="Proteomes" id="UP001221898"/>
    </source>
</evidence>
<protein>
    <submittedName>
        <fullName evidence="1">Uncharacterized protein</fullName>
    </submittedName>
</protein>
<dbReference type="Proteomes" id="UP001221898">
    <property type="component" value="Unassembled WGS sequence"/>
</dbReference>
<dbReference type="EMBL" id="JAINUG010000208">
    <property type="protein sequence ID" value="KAJ8387655.1"/>
    <property type="molecule type" value="Genomic_DNA"/>
</dbReference>
<evidence type="ECO:0000313" key="1">
    <source>
        <dbReference type="EMBL" id="KAJ8387655.1"/>
    </source>
</evidence>
<proteinExistence type="predicted"/>
<dbReference type="PANTHER" id="PTHR47331:SF5">
    <property type="entry name" value="RIBONUCLEASE H"/>
    <property type="match status" value="1"/>
</dbReference>
<accession>A0AAD7RP50</accession>
<gene>
    <name evidence="1" type="ORF">AAFF_G00152050</name>
</gene>
<sequence length="174" mass="19807">MDVLPYRSEKSAVRSRQDQEAVRILQDQTVRVNIDSIECYTTPLLRAKNMPQLQAPPEAVLPQLRGIEKRLTKAPGQAAAYQVEMHKLEEAGYAVKLEPHQVENTEEAWYIPHHIVQHNGKNRVVYNCSFQYQGHNLNELLLLGPPLGPSLLAVLLRFREHSLAFSSDICGMFH</sequence>
<dbReference type="AlphaFoldDB" id="A0AAD7RP50"/>
<organism evidence="1 2">
    <name type="scientific">Aldrovandia affinis</name>
    <dbReference type="NCBI Taxonomy" id="143900"/>
    <lineage>
        <taxon>Eukaryota</taxon>
        <taxon>Metazoa</taxon>
        <taxon>Chordata</taxon>
        <taxon>Craniata</taxon>
        <taxon>Vertebrata</taxon>
        <taxon>Euteleostomi</taxon>
        <taxon>Actinopterygii</taxon>
        <taxon>Neopterygii</taxon>
        <taxon>Teleostei</taxon>
        <taxon>Notacanthiformes</taxon>
        <taxon>Halosauridae</taxon>
        <taxon>Aldrovandia</taxon>
    </lineage>
</organism>
<reference evidence="1" key="1">
    <citation type="journal article" date="2023" name="Science">
        <title>Genome structures resolve the early diversification of teleost fishes.</title>
        <authorList>
            <person name="Parey E."/>
            <person name="Louis A."/>
            <person name="Montfort J."/>
            <person name="Bouchez O."/>
            <person name="Roques C."/>
            <person name="Iampietro C."/>
            <person name="Lluch J."/>
            <person name="Castinel A."/>
            <person name="Donnadieu C."/>
            <person name="Desvignes T."/>
            <person name="Floi Bucao C."/>
            <person name="Jouanno E."/>
            <person name="Wen M."/>
            <person name="Mejri S."/>
            <person name="Dirks R."/>
            <person name="Jansen H."/>
            <person name="Henkel C."/>
            <person name="Chen W.J."/>
            <person name="Zahm M."/>
            <person name="Cabau C."/>
            <person name="Klopp C."/>
            <person name="Thompson A.W."/>
            <person name="Robinson-Rechavi M."/>
            <person name="Braasch I."/>
            <person name="Lecointre G."/>
            <person name="Bobe J."/>
            <person name="Postlethwait J.H."/>
            <person name="Berthelot C."/>
            <person name="Roest Crollius H."/>
            <person name="Guiguen Y."/>
        </authorList>
    </citation>
    <scope>NUCLEOTIDE SEQUENCE</scope>
    <source>
        <strain evidence="1">NC1722</strain>
    </source>
</reference>
<name>A0AAD7RP50_9TELE</name>